<accession>A0A2Z2HZS9</accession>
<evidence type="ECO:0000256" key="4">
    <source>
        <dbReference type="ARBA" id="ARBA00023239"/>
    </source>
</evidence>
<sequence>MYTVSVSRSFVAQHSLTVPDPGPEGDRHSHHYTLEVTVGSPDLDAYGYVVDIDHLTAAVDDVAEEFRDQTLNDHPAFDGLNPSVEHFARVVADSLAADPRISSDRVRTLRVAIDEDDVARVSYERELTEEALSD</sequence>
<keyword evidence="6" id="KW-1185">Reference proteome</keyword>
<dbReference type="AlphaFoldDB" id="A0A2Z2HZS9"/>
<reference evidence="6" key="1">
    <citation type="submission" date="2017-02" db="EMBL/GenBank/DDBJ databases">
        <title>Natronthermophilus aegyptiacus gen. nov.,sp. nov., an aerobic, extremely halophilic alkalithermophilic archaeon isolated from the athalassohaline Wadi An Natrun, Egypt.</title>
        <authorList>
            <person name="Zhao B."/>
        </authorList>
    </citation>
    <scope>NUCLEOTIDE SEQUENCE [LARGE SCALE GENOMIC DNA]</scope>
    <source>
        <strain evidence="6">JW/NM-HA 15</strain>
    </source>
</reference>
<dbReference type="GeneID" id="32893552"/>
<protein>
    <submittedName>
        <fullName evidence="5">6-pyruvoyl tetrahydropterin synthase</fullName>
    </submittedName>
</protein>
<keyword evidence="2" id="KW-0479">Metal-binding</keyword>
<dbReference type="EMBL" id="CP019893">
    <property type="protein sequence ID" value="ARS89288.1"/>
    <property type="molecule type" value="Genomic_DNA"/>
</dbReference>
<proteinExistence type="predicted"/>
<evidence type="ECO:0000256" key="3">
    <source>
        <dbReference type="ARBA" id="ARBA00022833"/>
    </source>
</evidence>
<keyword evidence="4" id="KW-0456">Lyase</keyword>
<dbReference type="Proteomes" id="UP000250088">
    <property type="component" value="Chromosome"/>
</dbReference>
<name>A0A2Z2HZS9_9EURY</name>
<dbReference type="Gene3D" id="3.30.479.10">
    <property type="entry name" value="6-pyruvoyl tetrahydropterin synthase/QueD"/>
    <property type="match status" value="1"/>
</dbReference>
<keyword evidence="3" id="KW-0862">Zinc</keyword>
<dbReference type="PANTHER" id="PTHR12589:SF7">
    <property type="entry name" value="6-PYRUVOYL TETRAHYDROBIOPTERIN SYNTHASE"/>
    <property type="match status" value="1"/>
</dbReference>
<evidence type="ECO:0000256" key="2">
    <source>
        <dbReference type="ARBA" id="ARBA00022723"/>
    </source>
</evidence>
<evidence type="ECO:0000256" key="1">
    <source>
        <dbReference type="ARBA" id="ARBA00001947"/>
    </source>
</evidence>
<evidence type="ECO:0000313" key="6">
    <source>
        <dbReference type="Proteomes" id="UP000250088"/>
    </source>
</evidence>
<dbReference type="SUPFAM" id="SSF55620">
    <property type="entry name" value="Tetrahydrobiopterin biosynthesis enzymes-like"/>
    <property type="match status" value="1"/>
</dbReference>
<dbReference type="PANTHER" id="PTHR12589">
    <property type="entry name" value="PYRUVOYL TETRAHYDROBIOPTERIN SYNTHASE"/>
    <property type="match status" value="1"/>
</dbReference>
<comment type="cofactor">
    <cofactor evidence="1">
        <name>Zn(2+)</name>
        <dbReference type="ChEBI" id="CHEBI:29105"/>
    </cofactor>
</comment>
<dbReference type="InterPro" id="IPR038418">
    <property type="entry name" value="6-PTP_synth/QueD_sf"/>
</dbReference>
<dbReference type="RefSeq" id="WP_086887670.1">
    <property type="nucleotide sequence ID" value="NZ_CP019893.1"/>
</dbReference>
<dbReference type="KEGG" id="naj:B1756_05700"/>
<organism evidence="5 6">
    <name type="scientific">Natrarchaeobaculum aegyptiacum</name>
    <dbReference type="NCBI Taxonomy" id="745377"/>
    <lineage>
        <taxon>Archaea</taxon>
        <taxon>Methanobacteriati</taxon>
        <taxon>Methanobacteriota</taxon>
        <taxon>Stenosarchaea group</taxon>
        <taxon>Halobacteria</taxon>
        <taxon>Halobacteriales</taxon>
        <taxon>Natrialbaceae</taxon>
        <taxon>Natrarchaeobaculum</taxon>
    </lineage>
</organism>
<dbReference type="OrthoDB" id="6529at2157"/>
<dbReference type="InterPro" id="IPR007115">
    <property type="entry name" value="6-PTP_synth/QueD"/>
</dbReference>
<evidence type="ECO:0000313" key="5">
    <source>
        <dbReference type="EMBL" id="ARS89288.1"/>
    </source>
</evidence>
<dbReference type="GO" id="GO:0016829">
    <property type="term" value="F:lyase activity"/>
    <property type="evidence" value="ECO:0007669"/>
    <property type="project" value="UniProtKB-KW"/>
</dbReference>
<gene>
    <name evidence="5" type="ORF">B1756_05700</name>
</gene>
<dbReference type="GO" id="GO:0046872">
    <property type="term" value="F:metal ion binding"/>
    <property type="evidence" value="ECO:0007669"/>
    <property type="project" value="UniProtKB-KW"/>
</dbReference>
<dbReference type="Pfam" id="PF01242">
    <property type="entry name" value="PTPS"/>
    <property type="match status" value="1"/>
</dbReference>